<evidence type="ECO:0000256" key="4">
    <source>
        <dbReference type="ARBA" id="ARBA00022741"/>
    </source>
</evidence>
<dbReference type="AlphaFoldDB" id="A0A382F453"/>
<dbReference type="NCBIfam" id="TIGR01499">
    <property type="entry name" value="folC"/>
    <property type="match status" value="1"/>
</dbReference>
<evidence type="ECO:0000256" key="6">
    <source>
        <dbReference type="ARBA" id="ARBA00022842"/>
    </source>
</evidence>
<dbReference type="GO" id="GO:0005524">
    <property type="term" value="F:ATP binding"/>
    <property type="evidence" value="ECO:0007669"/>
    <property type="project" value="UniProtKB-KW"/>
</dbReference>
<organism evidence="8">
    <name type="scientific">marine metagenome</name>
    <dbReference type="NCBI Taxonomy" id="408172"/>
    <lineage>
        <taxon>unclassified sequences</taxon>
        <taxon>metagenomes</taxon>
        <taxon>ecological metagenomes</taxon>
    </lineage>
</organism>
<dbReference type="Pfam" id="PF08245">
    <property type="entry name" value="Mur_ligase_M"/>
    <property type="match status" value="1"/>
</dbReference>
<dbReference type="PANTHER" id="PTHR11136">
    <property type="entry name" value="FOLYLPOLYGLUTAMATE SYNTHASE-RELATED"/>
    <property type="match status" value="1"/>
</dbReference>
<proteinExistence type="inferred from homology"/>
<evidence type="ECO:0000259" key="7">
    <source>
        <dbReference type="Pfam" id="PF08245"/>
    </source>
</evidence>
<accession>A0A382F453</accession>
<sequence>MNFREALQYLDRFINREATAGRIHGLSLAAMSQLVECMGEPHKDLRAIHVTGTNGKGSVVSMTESLLSSKGLRVGSYMSPHVDTIRERFTLAGSQITEEVFSEIIFDVSRYVENYELEPSYFELLTAAAILLFSNEGVDAAVVEVGILGRFDATNVLDGEIAVITNIGKDHTDGSEGWRRSIAAEKAGIIVEGKPLLLGNAEEDVVDLFVSENPEPIFQYGKDFLVEDALPAVGGQVVNVKGIFGQYEEIFLPLYGKRQAQNAALSLATAEVFLEGPLPEEVVESAFGELLIPGRLEILSRRPVILVDGAHNKDSASHLAETVNDV</sequence>
<evidence type="ECO:0000256" key="1">
    <source>
        <dbReference type="ARBA" id="ARBA00008276"/>
    </source>
</evidence>
<dbReference type="InterPro" id="IPR001645">
    <property type="entry name" value="Folylpolyglutamate_synth"/>
</dbReference>
<evidence type="ECO:0000256" key="3">
    <source>
        <dbReference type="ARBA" id="ARBA00022723"/>
    </source>
</evidence>
<dbReference type="InterPro" id="IPR013221">
    <property type="entry name" value="Mur_ligase_cen"/>
</dbReference>
<name>A0A382F453_9ZZZZ</name>
<keyword evidence="4" id="KW-0547">Nucleotide-binding</keyword>
<keyword evidence="3" id="KW-0479">Metal-binding</keyword>
<evidence type="ECO:0000256" key="5">
    <source>
        <dbReference type="ARBA" id="ARBA00022840"/>
    </source>
</evidence>
<gene>
    <name evidence="8" type="ORF">METZ01_LOCUS209837</name>
</gene>
<dbReference type="PANTHER" id="PTHR11136:SF0">
    <property type="entry name" value="DIHYDROFOLATE SYNTHETASE-RELATED"/>
    <property type="match status" value="1"/>
</dbReference>
<feature type="non-terminal residue" evidence="8">
    <location>
        <position position="326"/>
    </location>
</feature>
<dbReference type="InterPro" id="IPR036615">
    <property type="entry name" value="Mur_ligase_C_dom_sf"/>
</dbReference>
<dbReference type="SUPFAM" id="SSF53244">
    <property type="entry name" value="MurD-like peptide ligases, peptide-binding domain"/>
    <property type="match status" value="1"/>
</dbReference>
<dbReference type="Gene3D" id="3.40.1190.10">
    <property type="entry name" value="Mur-like, catalytic domain"/>
    <property type="match status" value="1"/>
</dbReference>
<dbReference type="SUPFAM" id="SSF53623">
    <property type="entry name" value="MurD-like peptide ligases, catalytic domain"/>
    <property type="match status" value="1"/>
</dbReference>
<dbReference type="EMBL" id="UINC01047565">
    <property type="protein sequence ID" value="SVB56983.1"/>
    <property type="molecule type" value="Genomic_DNA"/>
</dbReference>
<feature type="domain" description="Mur ligase central" evidence="7">
    <location>
        <begin position="50"/>
        <end position="270"/>
    </location>
</feature>
<dbReference type="Gene3D" id="3.90.190.20">
    <property type="entry name" value="Mur ligase, C-terminal domain"/>
    <property type="match status" value="1"/>
</dbReference>
<keyword evidence="5" id="KW-0067">ATP-binding</keyword>
<reference evidence="8" key="1">
    <citation type="submission" date="2018-05" db="EMBL/GenBank/DDBJ databases">
        <authorList>
            <person name="Lanie J.A."/>
            <person name="Ng W.-L."/>
            <person name="Kazmierczak K.M."/>
            <person name="Andrzejewski T.M."/>
            <person name="Davidsen T.M."/>
            <person name="Wayne K.J."/>
            <person name="Tettelin H."/>
            <person name="Glass J.I."/>
            <person name="Rusch D."/>
            <person name="Podicherti R."/>
            <person name="Tsui H.-C.T."/>
            <person name="Winkler M.E."/>
        </authorList>
    </citation>
    <scope>NUCLEOTIDE SEQUENCE</scope>
</reference>
<dbReference type="PROSITE" id="PS01011">
    <property type="entry name" value="FOLYLPOLYGLU_SYNT_1"/>
    <property type="match status" value="1"/>
</dbReference>
<comment type="similarity">
    <text evidence="1">Belongs to the folylpolyglutamate synthase family.</text>
</comment>
<dbReference type="InterPro" id="IPR036565">
    <property type="entry name" value="Mur-like_cat_sf"/>
</dbReference>
<evidence type="ECO:0000313" key="8">
    <source>
        <dbReference type="EMBL" id="SVB56983.1"/>
    </source>
</evidence>
<dbReference type="GO" id="GO:0046872">
    <property type="term" value="F:metal ion binding"/>
    <property type="evidence" value="ECO:0007669"/>
    <property type="project" value="UniProtKB-KW"/>
</dbReference>
<dbReference type="GO" id="GO:0005737">
    <property type="term" value="C:cytoplasm"/>
    <property type="evidence" value="ECO:0007669"/>
    <property type="project" value="TreeGrafter"/>
</dbReference>
<dbReference type="InterPro" id="IPR018109">
    <property type="entry name" value="Folylpolyglutamate_synth_CS"/>
</dbReference>
<keyword evidence="6" id="KW-0460">Magnesium</keyword>
<dbReference type="GO" id="GO:0008841">
    <property type="term" value="F:dihydrofolate synthase activity"/>
    <property type="evidence" value="ECO:0007669"/>
    <property type="project" value="TreeGrafter"/>
</dbReference>
<evidence type="ECO:0000256" key="2">
    <source>
        <dbReference type="ARBA" id="ARBA00022598"/>
    </source>
</evidence>
<keyword evidence="2" id="KW-0436">Ligase</keyword>
<dbReference type="GO" id="GO:0004326">
    <property type="term" value="F:tetrahydrofolylpolyglutamate synthase activity"/>
    <property type="evidence" value="ECO:0007669"/>
    <property type="project" value="InterPro"/>
</dbReference>
<protein>
    <recommendedName>
        <fullName evidence="7">Mur ligase central domain-containing protein</fullName>
    </recommendedName>
</protein>